<dbReference type="EMBL" id="JABFXE010000869">
    <property type="protein sequence ID" value="NUQ90890.1"/>
    <property type="molecule type" value="Genomic_DNA"/>
</dbReference>
<protein>
    <submittedName>
        <fullName evidence="9">Sugar ABC transporter permease</fullName>
    </submittedName>
</protein>
<dbReference type="Gene3D" id="1.10.3720.10">
    <property type="entry name" value="MetI-like"/>
    <property type="match status" value="1"/>
</dbReference>
<dbReference type="PROSITE" id="PS50928">
    <property type="entry name" value="ABC_TM1"/>
    <property type="match status" value="1"/>
</dbReference>
<dbReference type="Proteomes" id="UP000574690">
    <property type="component" value="Unassembled WGS sequence"/>
</dbReference>
<organism evidence="9 10">
    <name type="scientific">Glycomyces artemisiae</name>
    <dbReference type="NCBI Taxonomy" id="1076443"/>
    <lineage>
        <taxon>Bacteria</taxon>
        <taxon>Bacillati</taxon>
        <taxon>Actinomycetota</taxon>
        <taxon>Actinomycetes</taxon>
        <taxon>Glycomycetales</taxon>
        <taxon>Glycomycetaceae</taxon>
        <taxon>Glycomyces</taxon>
    </lineage>
</organism>
<keyword evidence="2 7" id="KW-0813">Transport</keyword>
<dbReference type="SUPFAM" id="SSF161098">
    <property type="entry name" value="MetI-like"/>
    <property type="match status" value="1"/>
</dbReference>
<proteinExistence type="inferred from homology"/>
<evidence type="ECO:0000256" key="6">
    <source>
        <dbReference type="ARBA" id="ARBA00023136"/>
    </source>
</evidence>
<dbReference type="InterPro" id="IPR035906">
    <property type="entry name" value="MetI-like_sf"/>
</dbReference>
<dbReference type="Pfam" id="PF00528">
    <property type="entry name" value="BPD_transp_1"/>
    <property type="match status" value="1"/>
</dbReference>
<dbReference type="GO" id="GO:0055085">
    <property type="term" value="P:transmembrane transport"/>
    <property type="evidence" value="ECO:0007669"/>
    <property type="project" value="InterPro"/>
</dbReference>
<evidence type="ECO:0000256" key="1">
    <source>
        <dbReference type="ARBA" id="ARBA00004651"/>
    </source>
</evidence>
<accession>A0A850CG65</accession>
<feature type="transmembrane region" description="Helical" evidence="7">
    <location>
        <begin position="179"/>
        <end position="204"/>
    </location>
</feature>
<dbReference type="PANTHER" id="PTHR30193:SF37">
    <property type="entry name" value="INNER MEMBRANE ABC TRANSPORTER PERMEASE PROTEIN YCJO"/>
    <property type="match status" value="1"/>
</dbReference>
<feature type="transmembrane region" description="Helical" evidence="7">
    <location>
        <begin position="33"/>
        <end position="56"/>
    </location>
</feature>
<keyword evidence="4 7" id="KW-0812">Transmembrane</keyword>
<dbReference type="InterPro" id="IPR000515">
    <property type="entry name" value="MetI-like"/>
</dbReference>
<dbReference type="PANTHER" id="PTHR30193">
    <property type="entry name" value="ABC TRANSPORTER PERMEASE PROTEIN"/>
    <property type="match status" value="1"/>
</dbReference>
<sequence length="315" mass="34099">MATATAPPPPATRQAAPPPTRLQRLRRRGIESYLFTLPVIVVFIVLFAVPLAYSFYYSLTDFNGYSTDVNFVGFANYTTIWQDSSMLAALGFTLLYTLGTTAAITVLAIPLALILNQKFFGRNLVRSVFFFPSVVSVAILGLVWGFILAPLGSGVINSVIGWFGAQPVAWLAEPDLAKLSVIAVAVWSGTGWHAVLYLAYLQAIPSEFYEAASIDGASRWQRFRYLTLPLLIPAITVSQLLLLTGGLKVYDLPYTLTGGGPGFSTRTLTQSIIENGIAQGEVGKASALSVVFFLAVGLIIVAQLAFSRRLEARFS</sequence>
<name>A0A850CG65_9ACTN</name>
<evidence type="ECO:0000256" key="3">
    <source>
        <dbReference type="ARBA" id="ARBA00022475"/>
    </source>
</evidence>
<feature type="transmembrane region" description="Helical" evidence="7">
    <location>
        <begin position="285"/>
        <end position="306"/>
    </location>
</feature>
<feature type="transmembrane region" description="Helical" evidence="7">
    <location>
        <begin position="94"/>
        <end position="115"/>
    </location>
</feature>
<evidence type="ECO:0000313" key="10">
    <source>
        <dbReference type="Proteomes" id="UP000574690"/>
    </source>
</evidence>
<evidence type="ECO:0000256" key="2">
    <source>
        <dbReference type="ARBA" id="ARBA00022448"/>
    </source>
</evidence>
<dbReference type="InterPro" id="IPR051393">
    <property type="entry name" value="ABC_transporter_permease"/>
</dbReference>
<reference evidence="9 10" key="1">
    <citation type="submission" date="2020-05" db="EMBL/GenBank/DDBJ databases">
        <title>DNA-SIP metagenomic assembled genomes.</title>
        <authorList>
            <person name="Yu J."/>
        </authorList>
    </citation>
    <scope>NUCLEOTIDE SEQUENCE [LARGE SCALE GENOMIC DNA]</scope>
    <source>
        <strain evidence="9">Bin5.27</strain>
    </source>
</reference>
<comment type="subcellular location">
    <subcellularLocation>
        <location evidence="1 7">Cell membrane</location>
        <topology evidence="1 7">Multi-pass membrane protein</topology>
    </subcellularLocation>
</comment>
<dbReference type="CDD" id="cd06261">
    <property type="entry name" value="TM_PBP2"/>
    <property type="match status" value="1"/>
</dbReference>
<keyword evidence="5 7" id="KW-1133">Transmembrane helix</keyword>
<evidence type="ECO:0000256" key="4">
    <source>
        <dbReference type="ARBA" id="ARBA00022692"/>
    </source>
</evidence>
<evidence type="ECO:0000313" key="9">
    <source>
        <dbReference type="EMBL" id="NUQ90890.1"/>
    </source>
</evidence>
<dbReference type="AlphaFoldDB" id="A0A850CG65"/>
<evidence type="ECO:0000256" key="5">
    <source>
        <dbReference type="ARBA" id="ARBA00022989"/>
    </source>
</evidence>
<evidence type="ECO:0000256" key="7">
    <source>
        <dbReference type="RuleBase" id="RU363032"/>
    </source>
</evidence>
<comment type="caution">
    <text evidence="9">The sequence shown here is derived from an EMBL/GenBank/DDBJ whole genome shotgun (WGS) entry which is preliminary data.</text>
</comment>
<keyword evidence="3" id="KW-1003">Cell membrane</keyword>
<dbReference type="GO" id="GO:0005886">
    <property type="term" value="C:plasma membrane"/>
    <property type="evidence" value="ECO:0007669"/>
    <property type="project" value="UniProtKB-SubCell"/>
</dbReference>
<evidence type="ECO:0000259" key="8">
    <source>
        <dbReference type="PROSITE" id="PS50928"/>
    </source>
</evidence>
<feature type="transmembrane region" description="Helical" evidence="7">
    <location>
        <begin position="225"/>
        <end position="247"/>
    </location>
</feature>
<comment type="similarity">
    <text evidence="7">Belongs to the binding-protein-dependent transport system permease family.</text>
</comment>
<gene>
    <name evidence="9" type="ORF">HOQ43_20800</name>
</gene>
<feature type="transmembrane region" description="Helical" evidence="7">
    <location>
        <begin position="127"/>
        <end position="147"/>
    </location>
</feature>
<keyword evidence="6 7" id="KW-0472">Membrane</keyword>
<feature type="domain" description="ABC transmembrane type-1" evidence="8">
    <location>
        <begin position="90"/>
        <end position="303"/>
    </location>
</feature>